<dbReference type="KEGG" id="sufl:FIL70_06125"/>
<evidence type="ECO:0000313" key="1">
    <source>
        <dbReference type="EMBL" id="QDC36866.1"/>
    </source>
</evidence>
<sequence>MERSIQAIWNQEDVPVILRRTGKGELLRVRLPFDPNNRRWLQNMRRTTPSWIASRKFWEIPKAWFNDIVNRALKKYGRIYVIQPFREQEICSPSCQNAQGHECQCSCMGVHHGAGSDGSWFEVSEAFSTRWGERELACRLMVAKKQQQAAP</sequence>
<accession>A0A5B8CF38</accession>
<reference evidence="1 2" key="1">
    <citation type="submission" date="2019-06" db="EMBL/GenBank/DDBJ databases">
        <title>Genome organization and adaptive potential of archetypical organophosphate degarding Sphingobium fuliginis ATCC 27551.</title>
        <authorList>
            <person name="Sarwar A."/>
            <person name="Parthasarathy S."/>
            <person name="Singh C."/>
            <person name="Siddavattam D."/>
        </authorList>
    </citation>
    <scope>NUCLEOTIDE SEQUENCE [LARGE SCALE GENOMIC DNA]</scope>
    <source>
        <strain evidence="1 2">ATCC 27551</strain>
    </source>
</reference>
<dbReference type="EMBL" id="CP041016">
    <property type="protein sequence ID" value="QDC36866.1"/>
    <property type="molecule type" value="Genomic_DNA"/>
</dbReference>
<evidence type="ECO:0000313" key="2">
    <source>
        <dbReference type="Proteomes" id="UP000311469"/>
    </source>
</evidence>
<gene>
    <name evidence="1" type="ORF">FIL70_06125</name>
</gene>
<dbReference type="AlphaFoldDB" id="A0A5B8CF38"/>
<dbReference type="RefSeq" id="WP_140041851.1">
    <property type="nucleotide sequence ID" value="NZ_CP041016.1"/>
</dbReference>
<protein>
    <submittedName>
        <fullName evidence="1">Uncharacterized protein</fullName>
    </submittedName>
</protein>
<proteinExistence type="predicted"/>
<organism evidence="1 2">
    <name type="scientific">Sphingobium fuliginis ATCC 27551</name>
    <dbReference type="NCBI Taxonomy" id="1208342"/>
    <lineage>
        <taxon>Bacteria</taxon>
        <taxon>Pseudomonadati</taxon>
        <taxon>Pseudomonadota</taxon>
        <taxon>Alphaproteobacteria</taxon>
        <taxon>Sphingomonadales</taxon>
        <taxon>Sphingomonadaceae</taxon>
        <taxon>Sphingobium</taxon>
    </lineage>
</organism>
<dbReference type="Proteomes" id="UP000311469">
    <property type="component" value="Chromosome cSF1"/>
</dbReference>
<name>A0A5B8CF38_SPHSA</name>